<dbReference type="SUPFAM" id="SSF50249">
    <property type="entry name" value="Nucleic acid-binding proteins"/>
    <property type="match status" value="1"/>
</dbReference>
<dbReference type="InterPro" id="IPR037318">
    <property type="entry name" value="Hex1_S1"/>
</dbReference>
<name>A0ABR0SGR0_9HYPO</name>
<dbReference type="EMBL" id="JAVFKD010000014">
    <property type="protein sequence ID" value="KAK5991006.1"/>
    <property type="molecule type" value="Genomic_DNA"/>
</dbReference>
<keyword evidence="2" id="KW-1185">Reference proteome</keyword>
<gene>
    <name evidence="1" type="ORF">PT974_09281</name>
</gene>
<organism evidence="1 2">
    <name type="scientific">Cladobotryum mycophilum</name>
    <dbReference type="NCBI Taxonomy" id="491253"/>
    <lineage>
        <taxon>Eukaryota</taxon>
        <taxon>Fungi</taxon>
        <taxon>Dikarya</taxon>
        <taxon>Ascomycota</taxon>
        <taxon>Pezizomycotina</taxon>
        <taxon>Sordariomycetes</taxon>
        <taxon>Hypocreomycetidae</taxon>
        <taxon>Hypocreales</taxon>
        <taxon>Hypocreaceae</taxon>
        <taxon>Cladobotryum</taxon>
    </lineage>
</organism>
<protein>
    <submittedName>
        <fullName evidence="1">Woronin body major protein</fullName>
    </submittedName>
</protein>
<evidence type="ECO:0000313" key="2">
    <source>
        <dbReference type="Proteomes" id="UP001338125"/>
    </source>
</evidence>
<sequence length="411" mass="46256">MFLFHDLSLRLYTQAANLDFEARVPVPFSIFPSTYKDTESKTATTTIHKEVEIKLPEQQAGREGQHSSFSVTTDLPHRGEQRIEEEVRITREEEHYRRPGVHSETFVKEEYRPAPRAEHPLSEFTNTRIEVDSTRNPYVSPIDVAERQYREHYGPQYNSAVDVAAPTVFQPRYHSDKVQVNDFTTVSTQASRPSFREEVKVTKNTVETTRVSPSKKPKMGYYDDAGHYHQHGSIRNAAHKLADRVSHHGHNDHVDVNIRENITITGPSSAPLLDTWPTLSASHATTSVLVIRISTSSATGQYRYLGVDLFTKQLHEESSNISNPAPSVIVQSMLGPVFKQYRVLDMGSGTITAMTESGDVKPDLPVIEQSDLWRRLKGAFESGRGSVRVLVLNDGGRELAVDLKVIHGSRL</sequence>
<evidence type="ECO:0000313" key="1">
    <source>
        <dbReference type="EMBL" id="KAK5991006.1"/>
    </source>
</evidence>
<dbReference type="InterPro" id="IPR012340">
    <property type="entry name" value="NA-bd_OB-fold"/>
</dbReference>
<dbReference type="InterPro" id="IPR008991">
    <property type="entry name" value="Translation_prot_SH3-like_sf"/>
</dbReference>
<dbReference type="SUPFAM" id="SSF50104">
    <property type="entry name" value="Translation proteins SH3-like domain"/>
    <property type="match status" value="1"/>
</dbReference>
<dbReference type="PANTHER" id="PTHR11673">
    <property type="entry name" value="TRANSLATION INITIATION FACTOR 5A FAMILY MEMBER"/>
    <property type="match status" value="1"/>
</dbReference>
<dbReference type="InterPro" id="IPR014722">
    <property type="entry name" value="Rib_uL2_dom2"/>
</dbReference>
<dbReference type="InterPro" id="IPR001884">
    <property type="entry name" value="IF5A-like"/>
</dbReference>
<dbReference type="CDD" id="cd04469">
    <property type="entry name" value="S1_Hex1"/>
    <property type="match status" value="1"/>
</dbReference>
<accession>A0ABR0SGR0</accession>
<dbReference type="Gene3D" id="2.40.50.140">
    <property type="entry name" value="Nucleic acid-binding proteins"/>
    <property type="match status" value="1"/>
</dbReference>
<proteinExistence type="predicted"/>
<comment type="caution">
    <text evidence="1">The sequence shown here is derived from an EMBL/GenBank/DDBJ whole genome shotgun (WGS) entry which is preliminary data.</text>
</comment>
<dbReference type="Proteomes" id="UP001338125">
    <property type="component" value="Unassembled WGS sequence"/>
</dbReference>
<dbReference type="Gene3D" id="2.30.30.30">
    <property type="match status" value="1"/>
</dbReference>
<reference evidence="1 2" key="1">
    <citation type="submission" date="2024-01" db="EMBL/GenBank/DDBJ databases">
        <title>Complete genome of Cladobotryum mycophilum ATHUM6906.</title>
        <authorList>
            <person name="Christinaki A.C."/>
            <person name="Myridakis A.I."/>
            <person name="Kouvelis V.N."/>
        </authorList>
    </citation>
    <scope>NUCLEOTIDE SEQUENCE [LARGE SCALE GENOMIC DNA]</scope>
    <source>
        <strain evidence="1 2">ATHUM6906</strain>
    </source>
</reference>